<dbReference type="PANTHER" id="PTHR41244">
    <property type="entry name" value="RHAMNAN SYNTHESIS F"/>
    <property type="match status" value="1"/>
</dbReference>
<evidence type="ECO:0008006" key="6">
    <source>
        <dbReference type="Google" id="ProtNLM"/>
    </source>
</evidence>
<name>A0A090VUJ9_9FLAO</name>
<organism evidence="1 4">
    <name type="scientific">Jejuia pallidilutea</name>
    <dbReference type="NCBI Taxonomy" id="504487"/>
    <lineage>
        <taxon>Bacteria</taxon>
        <taxon>Pseudomonadati</taxon>
        <taxon>Bacteroidota</taxon>
        <taxon>Flavobacteriia</taxon>
        <taxon>Flavobacteriales</taxon>
        <taxon>Flavobacteriaceae</taxon>
        <taxon>Jejuia</taxon>
    </lineage>
</organism>
<sequence>MKKFLNIIFYTSIIIFFGCEESNDPIVGEDHFLNYEVESVPVTQDYDLGAFYFSGNFDPDFVEEPTLGRYNPADGDPGIYNSHIEMAKQAGIDFFIHSMRTSAFGSTGYQIDSTIVANLMQAPNASDVDFALSYNFAFMQLGNNNRVDDPSFDKVPLVLNDFENMKHFFNMPNYKRVNGKALVYINNGAFLFANDNKAVYDAIRSAMNADGIELYIIGEQPEWTPPLRYDFRFVGGVDAVSHNSYITVTRNSIDRLLLFEQYVDQALTIAKNDLEQIGLEYIPQVSPSYNVTYVNPNNGNFIVEKDEESFRTFCDIAQKASSENRIILVNSFNNWNFDTQVEPAQSYGSKYLDILRDEFKVN</sequence>
<dbReference type="eggNOG" id="COG1572">
    <property type="taxonomic scope" value="Bacteria"/>
</dbReference>
<keyword evidence="5" id="KW-1185">Reference proteome</keyword>
<dbReference type="Pfam" id="PF14307">
    <property type="entry name" value="Glyco_tran_WbsX"/>
    <property type="match status" value="1"/>
</dbReference>
<reference evidence="5" key="1">
    <citation type="journal article" date="2014" name="Genome Announc.">
        <title>Draft Genome Sequence of Marine Flavobacterium Jejuia pallidilutea Strain 11shimoA1 and Pigmentation Mutants.</title>
        <authorList>
            <person name="Takatani N."/>
            <person name="Nakanishi M."/>
            <person name="Meirelles P."/>
            <person name="Mino S."/>
            <person name="Suda W."/>
            <person name="Oshima K."/>
            <person name="Hattori M."/>
            <person name="Ohkuma M."/>
            <person name="Hosokawa M."/>
            <person name="Miyashita K."/>
            <person name="Thompson F.L."/>
            <person name="Niwa A."/>
            <person name="Sawabe T."/>
            <person name="Sawabe T."/>
        </authorList>
    </citation>
    <scope>NUCLEOTIDE SEQUENCE [LARGE SCALE GENOMIC DNA]</scope>
    <source>
        <strain evidence="5">JCM 19538</strain>
    </source>
</reference>
<accession>A0A090VUJ9</accession>
<evidence type="ECO:0000313" key="5">
    <source>
        <dbReference type="Proteomes" id="UP000030184"/>
    </source>
</evidence>
<evidence type="ECO:0000313" key="2">
    <source>
        <dbReference type="EMBL" id="GAL72351.1"/>
    </source>
</evidence>
<dbReference type="EMBL" id="BBNS01000023">
    <property type="protein sequence ID" value="GAL72351.1"/>
    <property type="molecule type" value="Genomic_DNA"/>
</dbReference>
<dbReference type="PROSITE" id="PS51257">
    <property type="entry name" value="PROKAR_LIPOPROTEIN"/>
    <property type="match status" value="1"/>
</dbReference>
<dbReference type="EMBL" id="BBNY01000010">
    <property type="protein sequence ID" value="GAL89495.1"/>
    <property type="molecule type" value="Genomic_DNA"/>
</dbReference>
<dbReference type="OrthoDB" id="9816424at2"/>
<evidence type="ECO:0000313" key="3">
    <source>
        <dbReference type="EMBL" id="GAL89495.1"/>
    </source>
</evidence>
<proteinExistence type="predicted"/>
<dbReference type="PANTHER" id="PTHR41244:SF1">
    <property type="entry name" value="GLYCOSYLTRANSFERASE"/>
    <property type="match status" value="1"/>
</dbReference>
<evidence type="ECO:0000313" key="4">
    <source>
        <dbReference type="Proteomes" id="UP000029641"/>
    </source>
</evidence>
<dbReference type="EMBL" id="BBNR01000019">
    <property type="protein sequence ID" value="GAL68391.1"/>
    <property type="molecule type" value="Genomic_DNA"/>
</dbReference>
<dbReference type="Proteomes" id="UP000029646">
    <property type="component" value="Unassembled WGS sequence"/>
</dbReference>
<evidence type="ECO:0000313" key="1">
    <source>
        <dbReference type="EMBL" id="GAL68391.1"/>
    </source>
</evidence>
<protein>
    <recommendedName>
        <fullName evidence="6">Glycosyltransferase WbsX</fullName>
    </recommendedName>
</protein>
<dbReference type="Gene3D" id="3.20.20.80">
    <property type="entry name" value="Glycosidases"/>
    <property type="match status" value="1"/>
</dbReference>
<dbReference type="Proteomes" id="UP000030184">
    <property type="component" value="Unassembled WGS sequence"/>
</dbReference>
<dbReference type="Proteomes" id="UP000029641">
    <property type="component" value="Unassembled WGS sequence"/>
</dbReference>
<dbReference type="RefSeq" id="WP_161785301.1">
    <property type="nucleotide sequence ID" value="NZ_BBNR01000019.1"/>
</dbReference>
<comment type="caution">
    <text evidence="1">The sequence shown here is derived from an EMBL/GenBank/DDBJ whole genome shotgun (WGS) entry which is preliminary data.</text>
</comment>
<dbReference type="STRING" id="504487.JCM19538_1732"/>
<dbReference type="AlphaFoldDB" id="A0A090VUJ9"/>
<gene>
    <name evidence="1" type="ORF">JCM19301_1998</name>
    <name evidence="2" type="ORF">JCM19302_3629</name>
    <name evidence="3" type="ORF">JCM19538_1732</name>
</gene>
<dbReference type="InterPro" id="IPR032719">
    <property type="entry name" value="WbsX"/>
</dbReference>